<feature type="transmembrane region" description="Helical" evidence="1">
    <location>
        <begin position="75"/>
        <end position="99"/>
    </location>
</feature>
<proteinExistence type="predicted"/>
<name>A0ABV9QNE7_9FIRM</name>
<accession>A0ABV9QNE7</accession>
<keyword evidence="1" id="KW-1133">Transmembrane helix</keyword>
<protein>
    <submittedName>
        <fullName evidence="2">Uncharacterized protein</fullName>
    </submittedName>
</protein>
<comment type="caution">
    <text evidence="2">The sequence shown here is derived from an EMBL/GenBank/DDBJ whole genome shotgun (WGS) entry which is preliminary data.</text>
</comment>
<evidence type="ECO:0000313" key="2">
    <source>
        <dbReference type="EMBL" id="MFC4805607.1"/>
    </source>
</evidence>
<evidence type="ECO:0000256" key="1">
    <source>
        <dbReference type="SAM" id="Phobius"/>
    </source>
</evidence>
<keyword evidence="3" id="KW-1185">Reference proteome</keyword>
<dbReference type="Proteomes" id="UP001595916">
    <property type="component" value="Unassembled WGS sequence"/>
</dbReference>
<organism evidence="2 3">
    <name type="scientific">Filifactor villosus</name>
    <dbReference type="NCBI Taxonomy" id="29374"/>
    <lineage>
        <taxon>Bacteria</taxon>
        <taxon>Bacillati</taxon>
        <taxon>Bacillota</taxon>
        <taxon>Clostridia</taxon>
        <taxon>Peptostreptococcales</taxon>
        <taxon>Filifactoraceae</taxon>
        <taxon>Filifactor</taxon>
    </lineage>
</organism>
<evidence type="ECO:0000313" key="3">
    <source>
        <dbReference type="Proteomes" id="UP001595916"/>
    </source>
</evidence>
<feature type="transmembrane region" description="Helical" evidence="1">
    <location>
        <begin position="7"/>
        <end position="26"/>
    </location>
</feature>
<dbReference type="RefSeq" id="WP_379789208.1">
    <property type="nucleotide sequence ID" value="NZ_JBHSHL010000053.1"/>
</dbReference>
<sequence length="315" mass="36849">MTTRGVLADIMIGVGAYTIMAYKGYYAGWIKMLFIIFLIFFIGYAGLVFSRKSRGQFILNIKSKKRKHFIIKSRTVRMMNVAGLVLGLTMFVLVIPITYNRTFHGGFVVADVKQISISGFDTNYTENEWGLTYNIESISKIRNVESWEPLTTVQKLSVLQDVCNCESNYWGMDFRVTIVMDDLQEHTLGSYCDAERRIVIDKQHLENDAPDEILDTVLHEMYHAWEHSLVRLYLDSSESQRKMRVFQHCDEYIREMANYRDGGEDYESFMAYYCQYLERDSRIYAADAVKEYYDEIDLILEEQKEEEMKGGAWNE</sequence>
<reference evidence="3" key="1">
    <citation type="journal article" date="2019" name="Int. J. Syst. Evol. Microbiol.">
        <title>The Global Catalogue of Microorganisms (GCM) 10K type strain sequencing project: providing services to taxonomists for standard genome sequencing and annotation.</title>
        <authorList>
            <consortium name="The Broad Institute Genomics Platform"/>
            <consortium name="The Broad Institute Genome Sequencing Center for Infectious Disease"/>
            <person name="Wu L."/>
            <person name="Ma J."/>
        </authorList>
    </citation>
    <scope>NUCLEOTIDE SEQUENCE [LARGE SCALE GENOMIC DNA]</scope>
    <source>
        <strain evidence="3">CCUG 46385</strain>
    </source>
</reference>
<feature type="transmembrane region" description="Helical" evidence="1">
    <location>
        <begin position="32"/>
        <end position="49"/>
    </location>
</feature>
<dbReference type="EMBL" id="JBHSHL010000053">
    <property type="protein sequence ID" value="MFC4805607.1"/>
    <property type="molecule type" value="Genomic_DNA"/>
</dbReference>
<gene>
    <name evidence="2" type="ORF">ACFO4R_11055</name>
</gene>
<keyword evidence="1" id="KW-0812">Transmembrane</keyword>
<keyword evidence="1" id="KW-0472">Membrane</keyword>